<dbReference type="InterPro" id="IPR033580">
    <property type="entry name" value="Nurim-like"/>
</dbReference>
<keyword evidence="5" id="KW-0489">Methyltransferase</keyword>
<evidence type="ECO:0000313" key="13">
    <source>
        <dbReference type="EMBL" id="MBW0144091.1"/>
    </source>
</evidence>
<evidence type="ECO:0000256" key="2">
    <source>
        <dbReference type="ARBA" id="ARBA00004141"/>
    </source>
</evidence>
<dbReference type="EMBL" id="JAHVAH010000001">
    <property type="protein sequence ID" value="MBW0144091.1"/>
    <property type="molecule type" value="Genomic_DNA"/>
</dbReference>
<comment type="caution">
    <text evidence="13">The sequence shown here is derived from an EMBL/GenBank/DDBJ whole genome shotgun (WGS) entry which is preliminary data.</text>
</comment>
<evidence type="ECO:0000256" key="1">
    <source>
        <dbReference type="ARBA" id="ARBA00002096"/>
    </source>
</evidence>
<accession>A0ABS6V3G2</accession>
<feature type="transmembrane region" description="Helical" evidence="12">
    <location>
        <begin position="7"/>
        <end position="28"/>
    </location>
</feature>
<dbReference type="PANTHER" id="PTHR31040:SF1">
    <property type="entry name" value="NURIM"/>
    <property type="match status" value="1"/>
</dbReference>
<evidence type="ECO:0000256" key="9">
    <source>
        <dbReference type="ARBA" id="ARBA00022989"/>
    </source>
</evidence>
<dbReference type="Proteomes" id="UP000698028">
    <property type="component" value="Unassembled WGS sequence"/>
</dbReference>
<evidence type="ECO:0000256" key="12">
    <source>
        <dbReference type="SAM" id="Phobius"/>
    </source>
</evidence>
<keyword evidence="14" id="KW-1185">Reference proteome</keyword>
<evidence type="ECO:0000256" key="8">
    <source>
        <dbReference type="ARBA" id="ARBA00022692"/>
    </source>
</evidence>
<dbReference type="InterPro" id="IPR054700">
    <property type="entry name" value="MddA"/>
</dbReference>
<comment type="subcellular location">
    <subcellularLocation>
        <location evidence="2">Membrane</location>
        <topology evidence="2">Multi-pass membrane protein</topology>
    </subcellularLocation>
</comment>
<keyword evidence="9 12" id="KW-1133">Transmembrane helix</keyword>
<evidence type="ECO:0000256" key="5">
    <source>
        <dbReference type="ARBA" id="ARBA00022603"/>
    </source>
</evidence>
<feature type="transmembrane region" description="Helical" evidence="12">
    <location>
        <begin position="48"/>
        <end position="72"/>
    </location>
</feature>
<sequence>MGKILALVYALSAYLVFFLTFLWFVVFVGDIRQVFGFVVPTTVDAARFSASTGTAIVVNVGLVALFGLHHSVAARIGFKDKLTASVPRSVERATYVLVASLLLAALMWFWHPIDVSIWSVGGIGATILWVLFFTGWFILFTSTWLLNHFELFGLQQAAYHGSPDGPPAMEMKTPGYYRLVRHPIYLGFFIALWATPEMSVGHLVLALSMTAYIFIGIRYEERDLVAHFGDDYADYQKKVGPLIPGLGKSRA</sequence>
<comment type="catalytic activity">
    <reaction evidence="11">
        <text>methanethiol + S-adenosyl-L-methionine = dimethyl sulfide + S-adenosyl-L-homocysteine + H(+)</text>
        <dbReference type="Rhea" id="RHEA:50428"/>
        <dbReference type="ChEBI" id="CHEBI:15378"/>
        <dbReference type="ChEBI" id="CHEBI:16007"/>
        <dbReference type="ChEBI" id="CHEBI:17437"/>
        <dbReference type="ChEBI" id="CHEBI:57856"/>
        <dbReference type="ChEBI" id="CHEBI:59789"/>
        <dbReference type="EC" id="2.1.1.334"/>
    </reaction>
</comment>
<proteinExistence type="inferred from homology"/>
<protein>
    <recommendedName>
        <fullName evidence="4">methanethiol S-methyltransferase</fullName>
        <ecNumber evidence="4">2.1.1.334</ecNumber>
    </recommendedName>
</protein>
<evidence type="ECO:0000256" key="11">
    <source>
        <dbReference type="ARBA" id="ARBA00048134"/>
    </source>
</evidence>
<dbReference type="PANTHER" id="PTHR31040">
    <property type="entry name" value="NURIM"/>
    <property type="match status" value="1"/>
</dbReference>
<keyword evidence="8 12" id="KW-0812">Transmembrane</keyword>
<feature type="transmembrane region" description="Helical" evidence="12">
    <location>
        <begin position="176"/>
        <end position="194"/>
    </location>
</feature>
<dbReference type="NCBIfam" id="NF045656">
    <property type="entry name" value="MeththiolMtaseMddA"/>
    <property type="match status" value="1"/>
</dbReference>
<evidence type="ECO:0000256" key="7">
    <source>
        <dbReference type="ARBA" id="ARBA00022691"/>
    </source>
</evidence>
<dbReference type="RefSeq" id="WP_218632118.1">
    <property type="nucleotide sequence ID" value="NZ_JAHVAH010000001.1"/>
</dbReference>
<evidence type="ECO:0000256" key="6">
    <source>
        <dbReference type="ARBA" id="ARBA00022679"/>
    </source>
</evidence>
<evidence type="ECO:0000256" key="10">
    <source>
        <dbReference type="ARBA" id="ARBA00023136"/>
    </source>
</evidence>
<dbReference type="EC" id="2.1.1.334" evidence="4"/>
<comment type="similarity">
    <text evidence="3">Belongs to the nurim family.</text>
</comment>
<keyword evidence="10 12" id="KW-0472">Membrane</keyword>
<feature type="transmembrane region" description="Helical" evidence="12">
    <location>
        <begin position="117"/>
        <end position="139"/>
    </location>
</feature>
<feature type="transmembrane region" description="Helical" evidence="12">
    <location>
        <begin position="200"/>
        <end position="217"/>
    </location>
</feature>
<keyword evidence="6" id="KW-0808">Transferase</keyword>
<name>A0ABS6V3G2_9SPHN</name>
<gene>
    <name evidence="13" type="ORF">KTQ36_02120</name>
</gene>
<comment type="function">
    <text evidence="1">Catalyzes the methylation of methanethiol (MeSH) to yield dimethylsulphide (DMS).</text>
</comment>
<evidence type="ECO:0000313" key="14">
    <source>
        <dbReference type="Proteomes" id="UP000698028"/>
    </source>
</evidence>
<feature type="transmembrane region" description="Helical" evidence="12">
    <location>
        <begin position="93"/>
        <end position="111"/>
    </location>
</feature>
<evidence type="ECO:0000256" key="3">
    <source>
        <dbReference type="ARBA" id="ARBA00010631"/>
    </source>
</evidence>
<reference evidence="13 14" key="1">
    <citation type="submission" date="2021-07" db="EMBL/GenBank/DDBJ databases">
        <title>The draft genome sequence of Sphingomicrobium sp. B8.</title>
        <authorList>
            <person name="Mu L."/>
        </authorList>
    </citation>
    <scope>NUCLEOTIDE SEQUENCE [LARGE SCALE GENOMIC DNA]</scope>
    <source>
        <strain evidence="13 14">B8</strain>
    </source>
</reference>
<organism evidence="13 14">
    <name type="scientific">Sphingomicrobium clamense</name>
    <dbReference type="NCBI Taxonomy" id="2851013"/>
    <lineage>
        <taxon>Bacteria</taxon>
        <taxon>Pseudomonadati</taxon>
        <taxon>Pseudomonadota</taxon>
        <taxon>Alphaproteobacteria</taxon>
        <taxon>Sphingomonadales</taxon>
        <taxon>Sphingomonadaceae</taxon>
        <taxon>Sphingomicrobium</taxon>
    </lineage>
</organism>
<evidence type="ECO:0000256" key="4">
    <source>
        <dbReference type="ARBA" id="ARBA00012149"/>
    </source>
</evidence>
<keyword evidence="7" id="KW-0949">S-adenosyl-L-methionine</keyword>